<evidence type="ECO:0000313" key="3">
    <source>
        <dbReference type="Proteomes" id="UP000030011"/>
    </source>
</evidence>
<dbReference type="EMBL" id="AVPK01000001">
    <property type="protein sequence ID" value="KGN39241.1"/>
    <property type="molecule type" value="Genomic_DNA"/>
</dbReference>
<proteinExistence type="predicted"/>
<dbReference type="Pfam" id="PF25673">
    <property type="entry name" value="Terminase_7"/>
    <property type="match status" value="1"/>
</dbReference>
<reference evidence="2 3" key="1">
    <citation type="submission" date="2013-08" db="EMBL/GenBank/DDBJ databases">
        <title>The genome sequence of Knoellia subterranea.</title>
        <authorList>
            <person name="Zhu W."/>
            <person name="Wang G."/>
        </authorList>
    </citation>
    <scope>NUCLEOTIDE SEQUENCE [LARGE SCALE GENOMIC DNA]</scope>
    <source>
        <strain evidence="2 3">KCTC 19937</strain>
    </source>
</reference>
<dbReference type="Proteomes" id="UP000030011">
    <property type="component" value="Unassembled WGS sequence"/>
</dbReference>
<feature type="region of interest" description="Disordered" evidence="1">
    <location>
        <begin position="1"/>
        <end position="32"/>
    </location>
</feature>
<keyword evidence="3" id="KW-1185">Reference proteome</keyword>
<dbReference type="InterPro" id="IPR057972">
    <property type="entry name" value="Terminase_7"/>
</dbReference>
<dbReference type="AlphaFoldDB" id="A0A0A0JU93"/>
<protein>
    <submittedName>
        <fullName evidence="2">Uncharacterized protein</fullName>
    </submittedName>
</protein>
<comment type="caution">
    <text evidence="2">The sequence shown here is derived from an EMBL/GenBank/DDBJ whole genome shotgun (WGS) entry which is preliminary data.</text>
</comment>
<dbReference type="STRING" id="1385521.N803_01750"/>
<sequence length="139" mass="15517">MPNRSDNLARPRARKGHEHDKPITKVSTGSVVVPDPNPDWGAMATMLWSSATDSGVSTFYGSTDWATLYLLCDTVQHWTEQGGRRSPELLRVVMQGLGSLLFTEGDRRRLRVELEQPDAEPEWQAELHLLVSDMSTATP</sequence>
<accession>A0A0A0JU93</accession>
<evidence type="ECO:0000313" key="2">
    <source>
        <dbReference type="EMBL" id="KGN39241.1"/>
    </source>
</evidence>
<gene>
    <name evidence="2" type="ORF">N803_01750</name>
</gene>
<organism evidence="2 3">
    <name type="scientific">Knoellia subterranea KCTC 19937</name>
    <dbReference type="NCBI Taxonomy" id="1385521"/>
    <lineage>
        <taxon>Bacteria</taxon>
        <taxon>Bacillati</taxon>
        <taxon>Actinomycetota</taxon>
        <taxon>Actinomycetes</taxon>
        <taxon>Micrococcales</taxon>
        <taxon>Intrasporangiaceae</taxon>
        <taxon>Knoellia</taxon>
    </lineage>
</organism>
<name>A0A0A0JU93_9MICO</name>
<evidence type="ECO:0000256" key="1">
    <source>
        <dbReference type="SAM" id="MobiDB-lite"/>
    </source>
</evidence>